<evidence type="ECO:0000256" key="7">
    <source>
        <dbReference type="SAM" id="MobiDB-lite"/>
    </source>
</evidence>
<dbReference type="EMBL" id="JANJYJ010000005">
    <property type="protein sequence ID" value="KAK3211065.1"/>
    <property type="molecule type" value="Genomic_DNA"/>
</dbReference>
<feature type="region of interest" description="Disordered" evidence="7">
    <location>
        <begin position="279"/>
        <end position="323"/>
    </location>
</feature>
<feature type="compositionally biased region" description="Polar residues" evidence="7">
    <location>
        <begin position="117"/>
        <end position="127"/>
    </location>
</feature>
<dbReference type="SUPFAM" id="SSF47459">
    <property type="entry name" value="HLH, helix-loop-helix DNA-binding domain"/>
    <property type="match status" value="3"/>
</dbReference>
<evidence type="ECO:0000313" key="10">
    <source>
        <dbReference type="Proteomes" id="UP001281410"/>
    </source>
</evidence>
<evidence type="ECO:0000256" key="6">
    <source>
        <dbReference type="SAM" id="Coils"/>
    </source>
</evidence>
<dbReference type="Proteomes" id="UP001281410">
    <property type="component" value="Unassembled WGS sequence"/>
</dbReference>
<feature type="region of interest" description="Disordered" evidence="7">
    <location>
        <begin position="79"/>
        <end position="105"/>
    </location>
</feature>
<evidence type="ECO:0000259" key="8">
    <source>
        <dbReference type="PROSITE" id="PS50888"/>
    </source>
</evidence>
<sequence>MENLDHCINKEVARMDHISSAKWYSELEMDEYDIINQCNMDSLAEFTCEQDIANALGLTENFKQSFSSDSYSSYTALNETPTQTRIEKPSKQAKTNSWNSSTTAEYLSPISSPTSQFLSFEQPTSSPKHFYRNLDSSSYKPKDEAVSSQGNNIHFPHHLGSENSLDSQNYATQANINHGTKRTYSNTKTPSMTKDHILAERKRREKLSQRFIALSAIVPGLKKGMDEYNIINQCDMDSLAEFTNDQDIATALGLGGNLKQSFSSESFSSYSAAFNETNQTRFDHQSRPSKQTKTNSWNSTITTDHLSPVSSPTSQFLSFDQSNPLPANNNSKLLYKNIDYSLKPKDESSAPVNIHFPRHLGSENSLDNQNYATKSNNHGINMSYSNTKTPAMAKDHILAERKRREKLSQRFIALSAIVPGLKKMDKASVLGDAIKYVKELQERVKVLEEQTRKRTVESVVFVKKSQLSTDDESTMCDEIFDNTFDSALPEIEARASDKDVLIRIHFDKQKGSLPKILSEVEGFQLSILNSTVLPFGNSTHDLTIIAQITNSWKSYTIPHSSTDPKNSTSSSSYQIISFQNTTSSPAISHQPLYNITLPSTIISPGSYPKDTKRAASSTKKPLNTQDHVIAERNRREKLSQHFIALSALLPGLKKMDKASVLEDAIKYLKKLEERVKTLEEKAGKRTMESVIIVENSYNNYSDNGTSSADEDFDTISNKLSDLPQVRVRISGRDVLIRIHCENYKGCIATILKEIENLHLSVVNSNVLQFGISTLDITVVAQTMDIEFAITVKDLVKNLRLALLKLKFM</sequence>
<keyword evidence="4" id="KW-0804">Transcription</keyword>
<accession>A0AAE0ABU7</accession>
<dbReference type="InterPro" id="IPR052610">
    <property type="entry name" value="bHLH_transcription_regulator"/>
</dbReference>
<dbReference type="GO" id="GO:0046983">
    <property type="term" value="F:protein dimerization activity"/>
    <property type="evidence" value="ECO:0007669"/>
    <property type="project" value="InterPro"/>
</dbReference>
<dbReference type="InterPro" id="IPR011598">
    <property type="entry name" value="bHLH_dom"/>
</dbReference>
<name>A0AAE0ABU7_9ROSI</name>
<evidence type="ECO:0000256" key="4">
    <source>
        <dbReference type="ARBA" id="ARBA00023163"/>
    </source>
</evidence>
<dbReference type="Gene3D" id="4.10.280.10">
    <property type="entry name" value="Helix-loop-helix DNA-binding domain"/>
    <property type="match status" value="3"/>
</dbReference>
<protein>
    <recommendedName>
        <fullName evidence="8">BHLH domain-containing protein</fullName>
    </recommendedName>
</protein>
<dbReference type="GO" id="GO:0080090">
    <property type="term" value="P:regulation of primary metabolic process"/>
    <property type="evidence" value="ECO:0007669"/>
    <property type="project" value="UniProtKB-ARBA"/>
</dbReference>
<dbReference type="CDD" id="cd11452">
    <property type="entry name" value="bHLH_AtNAI1_like"/>
    <property type="match status" value="2"/>
</dbReference>
<keyword evidence="2" id="KW-0805">Transcription regulation</keyword>
<organism evidence="9 10">
    <name type="scientific">Dipteronia sinensis</name>
    <dbReference type="NCBI Taxonomy" id="43782"/>
    <lineage>
        <taxon>Eukaryota</taxon>
        <taxon>Viridiplantae</taxon>
        <taxon>Streptophyta</taxon>
        <taxon>Embryophyta</taxon>
        <taxon>Tracheophyta</taxon>
        <taxon>Spermatophyta</taxon>
        <taxon>Magnoliopsida</taxon>
        <taxon>eudicotyledons</taxon>
        <taxon>Gunneridae</taxon>
        <taxon>Pentapetalae</taxon>
        <taxon>rosids</taxon>
        <taxon>malvids</taxon>
        <taxon>Sapindales</taxon>
        <taxon>Sapindaceae</taxon>
        <taxon>Hippocastanoideae</taxon>
        <taxon>Acereae</taxon>
        <taxon>Dipteronia</taxon>
    </lineage>
</organism>
<keyword evidence="5" id="KW-0539">Nucleus</keyword>
<evidence type="ECO:0000256" key="3">
    <source>
        <dbReference type="ARBA" id="ARBA00023125"/>
    </source>
</evidence>
<dbReference type="AlphaFoldDB" id="A0AAE0ABU7"/>
<feature type="domain" description="BHLH" evidence="8">
    <location>
        <begin position="391"/>
        <end position="440"/>
    </location>
</feature>
<evidence type="ECO:0000256" key="2">
    <source>
        <dbReference type="ARBA" id="ARBA00023015"/>
    </source>
</evidence>
<keyword evidence="10" id="KW-1185">Reference proteome</keyword>
<gene>
    <name evidence="9" type="ORF">Dsin_015771</name>
</gene>
<dbReference type="PROSITE" id="PS50888">
    <property type="entry name" value="BHLH"/>
    <property type="match status" value="2"/>
</dbReference>
<dbReference type="Pfam" id="PF00010">
    <property type="entry name" value="HLH"/>
    <property type="match status" value="2"/>
</dbReference>
<comment type="caution">
    <text evidence="9">The sequence shown here is derived from an EMBL/GenBank/DDBJ whole genome shotgun (WGS) entry which is preliminary data.</text>
</comment>
<dbReference type="PANTHER" id="PTHR45959:SF2">
    <property type="entry name" value="BHLH TRANSCRIPTION FACTOR"/>
    <property type="match status" value="1"/>
</dbReference>
<proteinExistence type="predicted"/>
<evidence type="ECO:0000256" key="5">
    <source>
        <dbReference type="ARBA" id="ARBA00023242"/>
    </source>
</evidence>
<dbReference type="Pfam" id="PF22754">
    <property type="entry name" value="bHLH-TF_ACT-like_plant"/>
    <property type="match status" value="1"/>
</dbReference>
<dbReference type="SMART" id="SM00353">
    <property type="entry name" value="HLH"/>
    <property type="match status" value="3"/>
</dbReference>
<feature type="region of interest" description="Disordered" evidence="7">
    <location>
        <begin position="117"/>
        <end position="165"/>
    </location>
</feature>
<evidence type="ECO:0000313" key="9">
    <source>
        <dbReference type="EMBL" id="KAK3211065.1"/>
    </source>
</evidence>
<evidence type="ECO:0000256" key="1">
    <source>
        <dbReference type="ARBA" id="ARBA00004123"/>
    </source>
</evidence>
<feature type="coiled-coil region" evidence="6">
    <location>
        <begin position="430"/>
        <end position="457"/>
    </location>
</feature>
<dbReference type="GO" id="GO:0005634">
    <property type="term" value="C:nucleus"/>
    <property type="evidence" value="ECO:0007669"/>
    <property type="project" value="UniProtKB-SubCell"/>
</dbReference>
<keyword evidence="6" id="KW-0175">Coiled coil</keyword>
<keyword evidence="3" id="KW-0238">DNA-binding</keyword>
<feature type="coiled-coil region" evidence="6">
    <location>
        <begin position="661"/>
        <end position="688"/>
    </location>
</feature>
<feature type="compositionally biased region" description="Polar residues" evidence="7">
    <location>
        <begin position="288"/>
        <end position="323"/>
    </location>
</feature>
<dbReference type="PANTHER" id="PTHR45959">
    <property type="entry name" value="BHLH TRANSCRIPTION FACTOR"/>
    <property type="match status" value="1"/>
</dbReference>
<reference evidence="9" key="1">
    <citation type="journal article" date="2023" name="Plant J.">
        <title>Genome sequences and population genomics provide insights into the demographic history, inbreeding, and mutation load of two 'living fossil' tree species of Dipteronia.</title>
        <authorList>
            <person name="Feng Y."/>
            <person name="Comes H.P."/>
            <person name="Chen J."/>
            <person name="Zhu S."/>
            <person name="Lu R."/>
            <person name="Zhang X."/>
            <person name="Li P."/>
            <person name="Qiu J."/>
            <person name="Olsen K.M."/>
            <person name="Qiu Y."/>
        </authorList>
    </citation>
    <scope>NUCLEOTIDE SEQUENCE</scope>
    <source>
        <strain evidence="9">NBL</strain>
    </source>
</reference>
<feature type="compositionally biased region" description="Polar residues" evidence="7">
    <location>
        <begin position="92"/>
        <end position="105"/>
    </location>
</feature>
<dbReference type="InterPro" id="IPR054502">
    <property type="entry name" value="bHLH-TF_ACT-like_plant"/>
</dbReference>
<feature type="domain" description="BHLH" evidence="8">
    <location>
        <begin position="622"/>
        <end position="671"/>
    </location>
</feature>
<dbReference type="InterPro" id="IPR036638">
    <property type="entry name" value="HLH_DNA-bd_sf"/>
</dbReference>
<comment type="subcellular location">
    <subcellularLocation>
        <location evidence="1">Nucleus</location>
    </subcellularLocation>
</comment>